<keyword evidence="2" id="KW-0560">Oxidoreductase</keyword>
<dbReference type="SUPFAM" id="SSF48179">
    <property type="entry name" value="6-phosphogluconate dehydrogenase C-terminal domain-like"/>
    <property type="match status" value="1"/>
</dbReference>
<protein>
    <recommendedName>
        <fullName evidence="7">3-hydroxyacyl-CoA dehydrogenase</fullName>
    </recommendedName>
</protein>
<evidence type="ECO:0000256" key="2">
    <source>
        <dbReference type="ARBA" id="ARBA00023002"/>
    </source>
</evidence>
<dbReference type="Pfam" id="PF00725">
    <property type="entry name" value="3HCDH"/>
    <property type="match status" value="1"/>
</dbReference>
<sequence length="282" mass="30858">MLSSTENTDEGSIRRVAVIGYGKIGASFAALFAANGLQTTVYDPRPEAESLLWDTIERTSNTIAAIQDKGCPTSTYTVKFTTDLTTALEGPDLVQENSPEQLHVKHPLLQKIDEIAKPSALICSSTSGGEKTSAAAVSTAMAFYTRIGKKPIHIQKEVEGHVANRLQSALAREIMYLLQEAVVSVADIDVAMEFGPGLRWSAMGPSMLWHLGGGQGGIGHYAEHLFEPLMRWYAPADPVIDKQPTERWVNGTKDMVGTRRFEDLSEARDDMIVKILQVKLQN</sequence>
<dbReference type="GeneID" id="43594346"/>
<dbReference type="InterPro" id="IPR006108">
    <property type="entry name" value="3HC_DH_C"/>
</dbReference>
<dbReference type="SUPFAM" id="SSF51735">
    <property type="entry name" value="NAD(P)-binding Rossmann-fold domains"/>
    <property type="match status" value="1"/>
</dbReference>
<dbReference type="GO" id="GO:0070403">
    <property type="term" value="F:NAD+ binding"/>
    <property type="evidence" value="ECO:0007669"/>
    <property type="project" value="InterPro"/>
</dbReference>
<dbReference type="AlphaFoldDB" id="A0A370U166"/>
<dbReference type="InterPro" id="IPR029752">
    <property type="entry name" value="D-isomer_DH_CS1"/>
</dbReference>
<dbReference type="InterPro" id="IPR008927">
    <property type="entry name" value="6-PGluconate_DH-like_C_sf"/>
</dbReference>
<dbReference type="Gene3D" id="1.10.1040.10">
    <property type="entry name" value="N-(1-d-carboxylethyl)-l-norvaline Dehydrogenase, domain 2"/>
    <property type="match status" value="1"/>
</dbReference>
<organism evidence="5 6">
    <name type="scientific">Venustampulla echinocandica</name>
    <dbReference type="NCBI Taxonomy" id="2656787"/>
    <lineage>
        <taxon>Eukaryota</taxon>
        <taxon>Fungi</taxon>
        <taxon>Dikarya</taxon>
        <taxon>Ascomycota</taxon>
        <taxon>Pezizomycotina</taxon>
        <taxon>Leotiomycetes</taxon>
        <taxon>Helotiales</taxon>
        <taxon>Pleuroascaceae</taxon>
        <taxon>Venustampulla</taxon>
    </lineage>
</organism>
<reference evidence="5 6" key="1">
    <citation type="journal article" date="2018" name="IMA Fungus">
        <title>IMA Genome-F 9: Draft genome sequence of Annulohypoxylon stygium, Aspergillus mulundensis, Berkeleyomyces basicola (syn. Thielaviopsis basicola), Ceratocystis smalleyi, two Cercospora beticola strains, Coleophoma cylindrospora, Fusarium fracticaudum, Phialophora cf. hyalina, and Morchella septimelata.</title>
        <authorList>
            <person name="Wingfield B.D."/>
            <person name="Bills G.F."/>
            <person name="Dong Y."/>
            <person name="Huang W."/>
            <person name="Nel W.J."/>
            <person name="Swalarsk-Parry B.S."/>
            <person name="Vaghefi N."/>
            <person name="Wilken P.M."/>
            <person name="An Z."/>
            <person name="de Beer Z.W."/>
            <person name="De Vos L."/>
            <person name="Chen L."/>
            <person name="Duong T.A."/>
            <person name="Gao Y."/>
            <person name="Hammerbacher A."/>
            <person name="Kikkert J.R."/>
            <person name="Li Y."/>
            <person name="Li H."/>
            <person name="Li K."/>
            <person name="Li Q."/>
            <person name="Liu X."/>
            <person name="Ma X."/>
            <person name="Naidoo K."/>
            <person name="Pethybridge S.J."/>
            <person name="Sun J."/>
            <person name="Steenkamp E.T."/>
            <person name="van der Nest M.A."/>
            <person name="van Wyk S."/>
            <person name="Wingfield M.J."/>
            <person name="Xiong C."/>
            <person name="Yue Q."/>
            <person name="Zhang X."/>
        </authorList>
    </citation>
    <scope>NUCLEOTIDE SEQUENCE [LARGE SCALE GENOMIC DNA]</scope>
    <source>
        <strain evidence="5 6">BP 5553</strain>
    </source>
</reference>
<dbReference type="STRING" id="2656787.A0A370U166"/>
<dbReference type="RefSeq" id="XP_031874174.1">
    <property type="nucleotide sequence ID" value="XM_032010120.1"/>
</dbReference>
<dbReference type="PANTHER" id="PTHR48075">
    <property type="entry name" value="3-HYDROXYACYL-COA DEHYDROGENASE FAMILY PROTEIN"/>
    <property type="match status" value="1"/>
</dbReference>
<proteinExistence type="inferred from homology"/>
<evidence type="ECO:0008006" key="7">
    <source>
        <dbReference type="Google" id="ProtNLM"/>
    </source>
</evidence>
<evidence type="ECO:0000256" key="1">
    <source>
        <dbReference type="ARBA" id="ARBA00009463"/>
    </source>
</evidence>
<dbReference type="InterPro" id="IPR006176">
    <property type="entry name" value="3-OHacyl-CoA_DH_NAD-bd"/>
</dbReference>
<dbReference type="Gene3D" id="3.40.50.720">
    <property type="entry name" value="NAD(P)-binding Rossmann-like Domain"/>
    <property type="match status" value="1"/>
</dbReference>
<dbReference type="PROSITE" id="PS00065">
    <property type="entry name" value="D_2_HYDROXYACID_DH_1"/>
    <property type="match status" value="1"/>
</dbReference>
<evidence type="ECO:0000313" key="5">
    <source>
        <dbReference type="EMBL" id="RDL41518.1"/>
    </source>
</evidence>
<dbReference type="Proteomes" id="UP000254866">
    <property type="component" value="Unassembled WGS sequence"/>
</dbReference>
<evidence type="ECO:0000259" key="3">
    <source>
        <dbReference type="Pfam" id="PF00725"/>
    </source>
</evidence>
<gene>
    <name evidence="5" type="ORF">BP5553_01497</name>
</gene>
<dbReference type="GO" id="GO:0050104">
    <property type="term" value="F:L-gulonate 3-dehydrogenase activity"/>
    <property type="evidence" value="ECO:0007669"/>
    <property type="project" value="TreeGrafter"/>
</dbReference>
<feature type="domain" description="3-hydroxyacyl-CoA dehydrogenase C-terminal" evidence="3">
    <location>
        <begin position="160"/>
        <end position="230"/>
    </location>
</feature>
<dbReference type="PANTHER" id="PTHR48075:SF1">
    <property type="entry name" value="LAMBDA-CRYSTALLIN HOMOLOG"/>
    <property type="match status" value="1"/>
</dbReference>
<dbReference type="GO" id="GO:0006631">
    <property type="term" value="P:fatty acid metabolic process"/>
    <property type="evidence" value="ECO:0007669"/>
    <property type="project" value="InterPro"/>
</dbReference>
<evidence type="ECO:0000313" key="6">
    <source>
        <dbReference type="Proteomes" id="UP000254866"/>
    </source>
</evidence>
<dbReference type="EMBL" id="NPIC01000001">
    <property type="protein sequence ID" value="RDL41518.1"/>
    <property type="molecule type" value="Genomic_DNA"/>
</dbReference>
<keyword evidence="6" id="KW-1185">Reference proteome</keyword>
<dbReference type="InterPro" id="IPR036291">
    <property type="entry name" value="NAD(P)-bd_dom_sf"/>
</dbReference>
<feature type="domain" description="3-hydroxyacyl-CoA dehydrogenase NAD binding" evidence="4">
    <location>
        <begin position="16"/>
        <end position="128"/>
    </location>
</feature>
<dbReference type="OrthoDB" id="2021159at2759"/>
<comment type="caution">
    <text evidence="5">The sequence shown here is derived from an EMBL/GenBank/DDBJ whole genome shotgun (WGS) entry which is preliminary data.</text>
</comment>
<evidence type="ECO:0000259" key="4">
    <source>
        <dbReference type="Pfam" id="PF02737"/>
    </source>
</evidence>
<accession>A0A370U166</accession>
<comment type="similarity">
    <text evidence="1">Belongs to the 3-hydroxyacyl-CoA dehydrogenase family.</text>
</comment>
<dbReference type="InterPro" id="IPR013328">
    <property type="entry name" value="6PGD_dom2"/>
</dbReference>
<name>A0A370U166_9HELO</name>
<dbReference type="Pfam" id="PF02737">
    <property type="entry name" value="3HCDH_N"/>
    <property type="match status" value="1"/>
</dbReference>